<feature type="coiled-coil region" evidence="2">
    <location>
        <begin position="200"/>
        <end position="258"/>
    </location>
</feature>
<proteinExistence type="predicted"/>
<sequence>MRNSNTFFMGSFLLMVVIAVFVILLFSFTRITDADVGIRQTFSGEIEDVILGQGLHQTLIGDVIKVSKRNLVLNVDSQPIVIEKIPMQDFQLKVNYGIVPENAAIAYKTEKSQHIITDDGDVYLLGQYVQYVANSAINDVVSKYRALEVNDNRAKIETEIKNSINSKLKSQNKDRFVKVNEINILKVSPPQSILNSSLAIVNSQNALKTKQNELETARVETEIKKVLAENASDKYVDLLRAEAEKTKAEALLKAAEKGTLNTMVIVPDKFTSLGQNK</sequence>
<dbReference type="KEGG" id="asha:G8E00_10420"/>
<gene>
    <name evidence="5" type="ORF">G8E00_10420</name>
</gene>
<comment type="subcellular location">
    <subcellularLocation>
        <location evidence="1">Membrane</location>
        <topology evidence="1">Single-pass membrane protein</topology>
    </subcellularLocation>
</comment>
<evidence type="ECO:0000313" key="6">
    <source>
        <dbReference type="Proteomes" id="UP000502297"/>
    </source>
</evidence>
<dbReference type="EMBL" id="CP049801">
    <property type="protein sequence ID" value="QIO06336.1"/>
    <property type="molecule type" value="Genomic_DNA"/>
</dbReference>
<reference evidence="5 6" key="1">
    <citation type="submission" date="2020-03" db="EMBL/GenBank/DDBJ databases">
        <authorList>
            <person name="Zhu W."/>
        </authorList>
    </citation>
    <scope>NUCLEOTIDE SEQUENCE [LARGE SCALE GENOMIC DNA]</scope>
    <source>
        <strain evidence="5 6">323-1</strain>
    </source>
</reference>
<keyword evidence="3" id="KW-0812">Transmembrane</keyword>
<keyword evidence="3" id="KW-1133">Transmembrane helix</keyword>
<keyword evidence="3" id="KW-0472">Membrane</keyword>
<dbReference type="RefSeq" id="WP_166224386.1">
    <property type="nucleotide sequence ID" value="NZ_CP049801.1"/>
</dbReference>
<dbReference type="SUPFAM" id="SSF117892">
    <property type="entry name" value="Band 7/SPFH domain"/>
    <property type="match status" value="1"/>
</dbReference>
<dbReference type="AlphaFoldDB" id="A0A6G8RWL2"/>
<feature type="domain" description="Band 7" evidence="4">
    <location>
        <begin position="35"/>
        <end position="218"/>
    </location>
</feature>
<evidence type="ECO:0000256" key="3">
    <source>
        <dbReference type="SAM" id="Phobius"/>
    </source>
</evidence>
<dbReference type="InterPro" id="IPR001107">
    <property type="entry name" value="Band_7"/>
</dbReference>
<organism evidence="5 6">
    <name type="scientific">Acinetobacter shaoyimingii</name>
    <dbReference type="NCBI Taxonomy" id="2715164"/>
    <lineage>
        <taxon>Bacteria</taxon>
        <taxon>Pseudomonadati</taxon>
        <taxon>Pseudomonadota</taxon>
        <taxon>Gammaproteobacteria</taxon>
        <taxon>Moraxellales</taxon>
        <taxon>Moraxellaceae</taxon>
        <taxon>Acinetobacter</taxon>
    </lineage>
</organism>
<evidence type="ECO:0000256" key="1">
    <source>
        <dbReference type="ARBA" id="ARBA00004167"/>
    </source>
</evidence>
<dbReference type="Pfam" id="PF01145">
    <property type="entry name" value="Band_7"/>
    <property type="match status" value="1"/>
</dbReference>
<dbReference type="Proteomes" id="UP000502297">
    <property type="component" value="Chromosome"/>
</dbReference>
<name>A0A6G8RWL2_9GAMM</name>
<evidence type="ECO:0000256" key="2">
    <source>
        <dbReference type="SAM" id="Coils"/>
    </source>
</evidence>
<keyword evidence="6" id="KW-1185">Reference proteome</keyword>
<dbReference type="GO" id="GO:0016020">
    <property type="term" value="C:membrane"/>
    <property type="evidence" value="ECO:0007669"/>
    <property type="project" value="UniProtKB-SubCell"/>
</dbReference>
<feature type="transmembrane region" description="Helical" evidence="3">
    <location>
        <begin position="7"/>
        <end position="28"/>
    </location>
</feature>
<keyword evidence="2" id="KW-0175">Coiled coil</keyword>
<accession>A0A6G8RWL2</accession>
<protein>
    <recommendedName>
        <fullName evidence="4">Band 7 domain-containing protein</fullName>
    </recommendedName>
</protein>
<evidence type="ECO:0000313" key="5">
    <source>
        <dbReference type="EMBL" id="QIO06336.1"/>
    </source>
</evidence>
<dbReference type="InterPro" id="IPR036013">
    <property type="entry name" value="Band_7/SPFH_dom_sf"/>
</dbReference>
<dbReference type="Gene3D" id="3.30.479.30">
    <property type="entry name" value="Band 7 domain"/>
    <property type="match status" value="1"/>
</dbReference>
<evidence type="ECO:0000259" key="4">
    <source>
        <dbReference type="Pfam" id="PF01145"/>
    </source>
</evidence>